<sequence>MVNEISIIISKNPDGYSVKFPELELINHQDSSLENVLNRLKAVLETHLISSDIFPEEKLSQLPSEGKEIIKFAVIWEDIPEEDFINFCEEVEQRRQNSLSRRFEI</sequence>
<comment type="caution">
    <text evidence="1">The sequence shown here is derived from an EMBL/GenBank/DDBJ whole genome shotgun (WGS) entry which is preliminary data.</text>
</comment>
<gene>
    <name evidence="1" type="ORF">MSj_03916</name>
</gene>
<dbReference type="EMBL" id="BDSG01000152">
    <property type="protein sequence ID" value="GBL12400.1"/>
    <property type="molecule type" value="Genomic_DNA"/>
</dbReference>
<organism evidence="1 2">
    <name type="scientific">Microcystis aeruginosa Sj</name>
    <dbReference type="NCBI Taxonomy" id="1979544"/>
    <lineage>
        <taxon>Bacteria</taxon>
        <taxon>Bacillati</taxon>
        <taxon>Cyanobacteriota</taxon>
        <taxon>Cyanophyceae</taxon>
        <taxon>Oscillatoriophycideae</taxon>
        <taxon>Chroococcales</taxon>
        <taxon>Microcystaceae</taxon>
        <taxon>Microcystis</taxon>
    </lineage>
</organism>
<dbReference type="Gene3D" id="3.30.160.250">
    <property type="match status" value="1"/>
</dbReference>
<dbReference type="Proteomes" id="UP000248272">
    <property type="component" value="Unassembled WGS sequence"/>
</dbReference>
<accession>A0A2Z6V5E8</accession>
<protein>
    <submittedName>
        <fullName evidence="1">Uncharacterized protein</fullName>
    </submittedName>
</protein>
<dbReference type="AlphaFoldDB" id="A0A2Z6V5E8"/>
<dbReference type="RefSeq" id="WP_110580517.1">
    <property type="nucleotide sequence ID" value="NZ_BDSG01000152.1"/>
</dbReference>
<evidence type="ECO:0000313" key="1">
    <source>
        <dbReference type="EMBL" id="GBL12400.1"/>
    </source>
</evidence>
<reference evidence="1 2" key="1">
    <citation type="journal article" date="2018" name="Front. Microbiol.">
        <title>Adaptation of the Freshwater Bloom-Forming Cyanobacterium Microcystis aeruginosa to Brackish Water Is Driven by Recent Horizontal Transfer of Sucrose Genes.</title>
        <authorList>
            <person name="Tanabe Y."/>
            <person name="Hodoki Y."/>
            <person name="Sano T."/>
            <person name="Tada K."/>
            <person name="Watanabe M.M."/>
        </authorList>
    </citation>
    <scope>NUCLEOTIDE SEQUENCE [LARGE SCALE GENOMIC DNA]</scope>
    <source>
        <strain evidence="1 2">Sj</strain>
    </source>
</reference>
<proteinExistence type="predicted"/>
<evidence type="ECO:0000313" key="2">
    <source>
        <dbReference type="Proteomes" id="UP000248272"/>
    </source>
</evidence>
<name>A0A2Z6V5E8_MICAE</name>